<sequence length="631" mass="64172">MATLLHLTKGRFLNFALTLMASFFLVTTGWGQTVTTDKLDYAPGETAIITGEGWTGDQFVDLHFAEDPFVDHIHDYHDIAVNADGTFRVEFPIFDRHLGVTFTLTAEGKQTGITATRIFTDGAFLFAAEGLPSNTSVIVTYTISGNGGGNGTFPTPSFIPPSTAGSSINNKTITLNSYTTTFNPNPPANGVNYVILNYGLRIGSSGQPTNPQTSNSFDVGGGGGGNAALFTANYGALVSSPVTATYGSTSATLTSRLYSNYQTSTGISGQTIIFYINDVNVGSGTTNASGVATRTVDLTNLPTLGTINAGNYTISSSFAGVTNTYLSISEANSTTSTLTVNKASTTTVVTINGGPFTYTGSAQTPATVSVIGAGGLDLTPDATYADNTNAGTANASYSYAESANHLASSDSEDFTIGKAASVTTVTITGDPFTYTGSAIIPATVTVTGAGGLDLTPAPVYANNTNAGTANASYSYAESANHLASSDSEDFTIGKAASVTTVTITGDPFTYTGSAITPATVSVTGAGGLDLTPDATYADNTNAGTANASYSYAESANHLASSDSQDFGIGKAASTTVVTINGGPFTYTGSAQTPATVSVTGAGGLDLTPDATYANNTNAGTANASYSYAESA</sequence>
<dbReference type="Proteomes" id="UP000003844">
    <property type="component" value="Unassembled WGS sequence"/>
</dbReference>
<gene>
    <name evidence="1" type="ORF">Gilli_0790</name>
</gene>
<evidence type="ECO:0000313" key="2">
    <source>
        <dbReference type="Proteomes" id="UP000003844"/>
    </source>
</evidence>
<dbReference type="AlphaFoldDB" id="H2BSW0"/>
<dbReference type="STRING" id="865937.Gilli_0790"/>
<dbReference type="HOGENOM" id="CLU_433839_0_0_10"/>
<evidence type="ECO:0008006" key="3">
    <source>
        <dbReference type="Google" id="ProtNLM"/>
    </source>
</evidence>
<evidence type="ECO:0000313" key="1">
    <source>
        <dbReference type="EMBL" id="EHQ01490.1"/>
    </source>
</evidence>
<proteinExistence type="predicted"/>
<name>H2BSW0_GILLR</name>
<protein>
    <recommendedName>
        <fullName evidence="3">MBG domain-containing protein</fullName>
    </recommendedName>
</protein>
<reference evidence="2" key="1">
    <citation type="journal article" date="2012" name="Stand. Genomic Sci.">
        <title>Genome sequence of the Antarctic rhodopsins-containing flavobacterium Gillisia limnaea type strain (R-8282(T)).</title>
        <authorList>
            <person name="Riedel T."/>
            <person name="Held B."/>
            <person name="Nolan M."/>
            <person name="Lucas S."/>
            <person name="Lapidus A."/>
            <person name="Tice H."/>
            <person name="Del Rio T.G."/>
            <person name="Cheng J.F."/>
            <person name="Han C."/>
            <person name="Tapia R."/>
            <person name="Goodwin L.A."/>
            <person name="Pitluck S."/>
            <person name="Liolios K."/>
            <person name="Mavromatis K."/>
            <person name="Pagani I."/>
            <person name="Ivanova N."/>
            <person name="Mikhailova N."/>
            <person name="Pati A."/>
            <person name="Chen A."/>
            <person name="Palaniappan K."/>
            <person name="Land M."/>
            <person name="Rohde M."/>
            <person name="Tindall B.J."/>
            <person name="Detter J.C."/>
            <person name="Goker M."/>
            <person name="Bristow J."/>
            <person name="Eisen J.A."/>
            <person name="Markowitz V."/>
            <person name="Hugenholtz P."/>
            <person name="Kyrpides N.C."/>
            <person name="Klenk H.P."/>
            <person name="Woyke T."/>
        </authorList>
    </citation>
    <scope>NUCLEOTIDE SEQUENCE [LARGE SCALE GENOMIC DNA]</scope>
    <source>
        <strain evidence="2">DSM 15749 / LMG 21470 / R-8282</strain>
    </source>
</reference>
<keyword evidence="2" id="KW-1185">Reference proteome</keyword>
<dbReference type="RefSeq" id="WP_006987812.1">
    <property type="nucleotide sequence ID" value="NZ_JH594606.1"/>
</dbReference>
<dbReference type="eggNOG" id="COG3209">
    <property type="taxonomic scope" value="Bacteria"/>
</dbReference>
<accession>H2BSW0</accession>
<organism evidence="1 2">
    <name type="scientific">Gillisia limnaea (strain DSM 15749 / LMG 21470 / R-8282)</name>
    <dbReference type="NCBI Taxonomy" id="865937"/>
    <lineage>
        <taxon>Bacteria</taxon>
        <taxon>Pseudomonadati</taxon>
        <taxon>Bacteroidota</taxon>
        <taxon>Flavobacteriia</taxon>
        <taxon>Flavobacteriales</taxon>
        <taxon>Flavobacteriaceae</taxon>
        <taxon>Gillisia</taxon>
    </lineage>
</organism>
<dbReference type="EMBL" id="JH594606">
    <property type="protein sequence ID" value="EHQ01490.1"/>
    <property type="molecule type" value="Genomic_DNA"/>
</dbReference>
<feature type="non-terminal residue" evidence="1">
    <location>
        <position position="631"/>
    </location>
</feature>